<reference evidence="4" key="2">
    <citation type="submission" date="2015-06" db="UniProtKB">
        <authorList>
            <consortium name="EnsemblPlants"/>
        </authorList>
    </citation>
    <scope>IDENTIFICATION</scope>
</reference>
<feature type="domain" description="DUF4220" evidence="3">
    <location>
        <begin position="51"/>
        <end position="249"/>
    </location>
</feature>
<dbReference type="Pfam" id="PF04578">
    <property type="entry name" value="DUF594"/>
    <property type="match status" value="1"/>
</dbReference>
<feature type="compositionally biased region" description="Polar residues" evidence="1">
    <location>
        <begin position="285"/>
        <end position="294"/>
    </location>
</feature>
<dbReference type="OMA" id="IAFFWAP"/>
<feature type="compositionally biased region" description="Acidic residues" evidence="1">
    <location>
        <begin position="217"/>
        <end position="227"/>
    </location>
</feature>
<reference evidence="5" key="1">
    <citation type="submission" date="2013-06" db="EMBL/GenBank/DDBJ databases">
        <authorList>
            <person name="Zhao Q."/>
        </authorList>
    </citation>
    <scope>NUCLEOTIDE SEQUENCE</scope>
    <source>
        <strain evidence="5">cv. W1943</strain>
    </source>
</reference>
<feature type="domain" description="DUF4220" evidence="3">
    <location>
        <begin position="331"/>
        <end position="457"/>
    </location>
</feature>
<organism evidence="4 5">
    <name type="scientific">Oryza rufipogon</name>
    <name type="common">Brownbeard rice</name>
    <name type="synonym">Asian wild rice</name>
    <dbReference type="NCBI Taxonomy" id="4529"/>
    <lineage>
        <taxon>Eukaryota</taxon>
        <taxon>Viridiplantae</taxon>
        <taxon>Streptophyta</taxon>
        <taxon>Embryophyta</taxon>
        <taxon>Tracheophyta</taxon>
        <taxon>Spermatophyta</taxon>
        <taxon>Magnoliopsida</taxon>
        <taxon>Liliopsida</taxon>
        <taxon>Poales</taxon>
        <taxon>Poaceae</taxon>
        <taxon>BOP clade</taxon>
        <taxon>Oryzoideae</taxon>
        <taxon>Oryzeae</taxon>
        <taxon>Oryzinae</taxon>
        <taxon>Oryza</taxon>
    </lineage>
</organism>
<dbReference type="HOGENOM" id="CLU_009180_3_0_1"/>
<keyword evidence="2" id="KW-0472">Membrane</keyword>
<evidence type="ECO:0000313" key="5">
    <source>
        <dbReference type="Proteomes" id="UP000008022"/>
    </source>
</evidence>
<feature type="transmembrane region" description="Helical" evidence="2">
    <location>
        <begin position="387"/>
        <end position="411"/>
    </location>
</feature>
<feature type="region of interest" description="Disordered" evidence="1">
    <location>
        <begin position="275"/>
        <end position="297"/>
    </location>
</feature>
<evidence type="ECO:0000256" key="1">
    <source>
        <dbReference type="SAM" id="MobiDB-lite"/>
    </source>
</evidence>
<feature type="transmembrane region" description="Helical" evidence="2">
    <location>
        <begin position="16"/>
        <end position="34"/>
    </location>
</feature>
<dbReference type="PANTHER" id="PTHR31325">
    <property type="entry name" value="OS01G0798800 PROTEIN-RELATED"/>
    <property type="match status" value="1"/>
</dbReference>
<sequence length="737" mass="84394">MTTPSIGAMRYEMEKYVPVLLSFAMQVVLFFAGRFHVHITDKFTRVLISSTYLGADIIAIYALGGLSRQEGNPQSIAFFWAPFLLIHLGGQDTITAFKMEDKNAWLTRSGKLLFYAVLAVFVFFNSIGRHKELLLAGIFMFATGFIKYFTRSWSLKWGSFESIENSTIRHMYEIQLPEASNGSNMTYYDYVLTALNSMLQIHDIFAARSLRSTANSESEDEEIVESEEAARSVREDEEAVELEKATRSVDIDQEIVEQKEYKILIKDDEVVEPKENKISTENDEAIQSTGNNTPIEGDEEVQLEGDEISIENRKAELEKIIIETIIKPELSLVQLQLGMMYDDLYTKALLLRKKGGIALRFIAISTSIVAFALFLSTEKRRYSKVDIAVTMSLFIGELLLEVCAVLIFMMSPWTWAWLKVRKYNWLACFSWYLFSSRIGWPENRPRWSNSMGQYNCVNRLVGISPPTSCTPKIMTYLRNIANKVGAKEISWINKLIHTGYVKTDRDTMERVVFGLYGLMNEVDGQDTEYLEWRYVGSFLEQIQDVLTADFGIALLMMHMVTEVFLRQYPGNHSLVDVCRKLSNYMIYLLVNHPSMLPLNTSAISSIKTAERMFQRRTNDISDVEHYKNIHDSLLVGDQPEGDGVLDELVEMWVRVLLYSAGKSRAELHVEQLASGGELITFAWLLMAKNDCGDSRMKRIQITNFSPRDESDDCYDLPMKEGHAFHIVHRSEVDIQRD</sequence>
<feature type="region of interest" description="Disordered" evidence="1">
    <location>
        <begin position="216"/>
        <end position="237"/>
    </location>
</feature>
<dbReference type="Proteomes" id="UP000008022">
    <property type="component" value="Unassembled WGS sequence"/>
</dbReference>
<dbReference type="eggNOG" id="ENOG502QQBP">
    <property type="taxonomic scope" value="Eukaryota"/>
</dbReference>
<dbReference type="EnsemblPlants" id="ORUFI01G16040.1">
    <property type="protein sequence ID" value="ORUFI01G16040.1"/>
    <property type="gene ID" value="ORUFI01G16040"/>
</dbReference>
<keyword evidence="5" id="KW-1185">Reference proteome</keyword>
<proteinExistence type="predicted"/>
<feature type="transmembrane region" description="Helical" evidence="2">
    <location>
        <begin position="133"/>
        <end position="150"/>
    </location>
</feature>
<feature type="transmembrane region" description="Helical" evidence="2">
    <location>
        <begin position="357"/>
        <end position="375"/>
    </location>
</feature>
<dbReference type="InterPro" id="IPR025315">
    <property type="entry name" value="DUF4220"/>
</dbReference>
<feature type="transmembrane region" description="Helical" evidence="2">
    <location>
        <begin position="76"/>
        <end position="97"/>
    </location>
</feature>
<dbReference type="STRING" id="4529.A0A0E0MVW9"/>
<keyword evidence="2" id="KW-0812">Transmembrane</keyword>
<keyword evidence="2" id="KW-1133">Transmembrane helix</keyword>
<evidence type="ECO:0000313" key="4">
    <source>
        <dbReference type="EnsemblPlants" id="ORUFI01G16040.1"/>
    </source>
</evidence>
<dbReference type="InterPro" id="IPR007658">
    <property type="entry name" value="DUF594"/>
</dbReference>
<evidence type="ECO:0000259" key="3">
    <source>
        <dbReference type="Pfam" id="PF13968"/>
    </source>
</evidence>
<feature type="transmembrane region" description="Helical" evidence="2">
    <location>
        <begin position="46"/>
        <end position="64"/>
    </location>
</feature>
<dbReference type="AlphaFoldDB" id="A0A0E0MVW9"/>
<feature type="transmembrane region" description="Helical" evidence="2">
    <location>
        <begin position="109"/>
        <end position="127"/>
    </location>
</feature>
<accession>A0A0E0MVW9</accession>
<name>A0A0E0MVW9_ORYRU</name>
<dbReference type="Gramene" id="ORUFI01G16040.1">
    <property type="protein sequence ID" value="ORUFI01G16040.1"/>
    <property type="gene ID" value="ORUFI01G16040"/>
</dbReference>
<protein>
    <recommendedName>
        <fullName evidence="3">DUF4220 domain-containing protein</fullName>
    </recommendedName>
</protein>
<dbReference type="Pfam" id="PF13968">
    <property type="entry name" value="DUF4220"/>
    <property type="match status" value="2"/>
</dbReference>
<evidence type="ECO:0000256" key="2">
    <source>
        <dbReference type="SAM" id="Phobius"/>
    </source>
</evidence>